<organism evidence="3">
    <name type="scientific">Schizophyllum commune (strain H4-8 / FGSC 9210)</name>
    <name type="common">Split gill fungus</name>
    <dbReference type="NCBI Taxonomy" id="578458"/>
    <lineage>
        <taxon>Eukaryota</taxon>
        <taxon>Fungi</taxon>
        <taxon>Dikarya</taxon>
        <taxon>Basidiomycota</taxon>
        <taxon>Agaricomycotina</taxon>
        <taxon>Agaricomycetes</taxon>
        <taxon>Agaricomycetidae</taxon>
        <taxon>Agaricales</taxon>
        <taxon>Schizophyllaceae</taxon>
        <taxon>Schizophyllum</taxon>
    </lineage>
</organism>
<dbReference type="InterPro" id="IPR010905">
    <property type="entry name" value="Glyco_hydro_88"/>
</dbReference>
<dbReference type="InterPro" id="IPR008928">
    <property type="entry name" value="6-hairpin_glycosidase_sf"/>
</dbReference>
<name>D8Q3N5_SCHCM</name>
<reference evidence="2 3" key="1">
    <citation type="journal article" date="2010" name="Nat. Biotechnol.">
        <title>Genome sequence of the model mushroom Schizophyllum commune.</title>
        <authorList>
            <person name="Ohm R.A."/>
            <person name="de Jong J.F."/>
            <person name="Lugones L.G."/>
            <person name="Aerts A."/>
            <person name="Kothe E."/>
            <person name="Stajich J.E."/>
            <person name="de Vries R.P."/>
            <person name="Record E."/>
            <person name="Levasseur A."/>
            <person name="Baker S.E."/>
            <person name="Bartholomew K.A."/>
            <person name="Coutinho P.M."/>
            <person name="Erdmann S."/>
            <person name="Fowler T.J."/>
            <person name="Gathman A.C."/>
            <person name="Lombard V."/>
            <person name="Henrissat B."/>
            <person name="Knabe N."/>
            <person name="Kuees U."/>
            <person name="Lilly W.W."/>
            <person name="Lindquist E."/>
            <person name="Lucas S."/>
            <person name="Magnuson J.K."/>
            <person name="Piumi F."/>
            <person name="Raudaskoski M."/>
            <person name="Salamov A."/>
            <person name="Schmutz J."/>
            <person name="Schwarze F.W.M.R."/>
            <person name="vanKuyk P.A."/>
            <person name="Horton J.S."/>
            <person name="Grigoriev I.V."/>
            <person name="Woesten H.A.B."/>
        </authorList>
    </citation>
    <scope>NUCLEOTIDE SEQUENCE [LARGE SCALE GENOMIC DNA]</scope>
    <source>
        <strain evidence="3">H4-8 / FGSC 9210</strain>
    </source>
</reference>
<dbReference type="EMBL" id="GL377305">
    <property type="protein sequence ID" value="EFI98340.1"/>
    <property type="molecule type" value="Genomic_DNA"/>
</dbReference>
<evidence type="ECO:0008006" key="4">
    <source>
        <dbReference type="Google" id="ProtNLM"/>
    </source>
</evidence>
<dbReference type="InParanoid" id="D8Q3N5"/>
<evidence type="ECO:0000313" key="2">
    <source>
        <dbReference type="EMBL" id="EFI98340.1"/>
    </source>
</evidence>
<keyword evidence="1" id="KW-0378">Hydrolase</keyword>
<evidence type="ECO:0000313" key="3">
    <source>
        <dbReference type="Proteomes" id="UP000007431"/>
    </source>
</evidence>
<dbReference type="GO" id="GO:0016787">
    <property type="term" value="F:hydrolase activity"/>
    <property type="evidence" value="ECO:0007669"/>
    <property type="project" value="UniProtKB-KW"/>
</dbReference>
<dbReference type="PANTHER" id="PTHR41814">
    <property type="entry name" value="EXPRESSED PROTEIN"/>
    <property type="match status" value="1"/>
</dbReference>
<gene>
    <name evidence="2" type="ORF">SCHCODRAFT_81943</name>
</gene>
<dbReference type="GeneID" id="9595345"/>
<accession>D8Q3N5</accession>
<evidence type="ECO:0000256" key="1">
    <source>
        <dbReference type="ARBA" id="ARBA00022801"/>
    </source>
</evidence>
<dbReference type="Pfam" id="PF07470">
    <property type="entry name" value="Glyco_hydro_88"/>
    <property type="match status" value="1"/>
</dbReference>
<dbReference type="OrthoDB" id="4138492at2759"/>
<dbReference type="Gene3D" id="1.50.10.10">
    <property type="match status" value="1"/>
</dbReference>
<dbReference type="InterPro" id="IPR012341">
    <property type="entry name" value="6hp_glycosidase-like_sf"/>
</dbReference>
<dbReference type="VEuPathDB" id="FungiDB:SCHCODRAFT_02618252"/>
<dbReference type="Proteomes" id="UP000007431">
    <property type="component" value="Unassembled WGS sequence"/>
</dbReference>
<dbReference type="OMA" id="NDTTHWA"/>
<dbReference type="KEGG" id="scm:SCHCO_02618252"/>
<dbReference type="HOGENOM" id="CLU_037534_0_0_1"/>
<dbReference type="AlphaFoldDB" id="D8Q3N5"/>
<protein>
    <recommendedName>
        <fullName evidence="4">Glycoside hydrolase family 105 protein</fullName>
    </recommendedName>
</protein>
<keyword evidence="3" id="KW-1185">Reference proteome</keyword>
<dbReference type="SUPFAM" id="SSF48208">
    <property type="entry name" value="Six-hairpin glycosidases"/>
    <property type="match status" value="1"/>
</dbReference>
<dbReference type="PANTHER" id="PTHR41814:SF1">
    <property type="entry name" value="CELLULASE"/>
    <property type="match status" value="1"/>
</dbReference>
<dbReference type="GO" id="GO:0005975">
    <property type="term" value="P:carbohydrate metabolic process"/>
    <property type="evidence" value="ECO:0007669"/>
    <property type="project" value="InterPro"/>
</dbReference>
<proteinExistence type="predicted"/>
<sequence>MYIPGFFPMASALLNRTLHSGLQTPVVEQVAGNLWDSANKSWELGVMAEALTEYNWASYSVFSDAAFPPPDTLDNSSTLEDVLDIVNNVLAVKEPYTLTLFADESAGDPASLGVAVLLANWTRGDKSDNSYSTAAADQLSYLLDYAPKTDDGAISHRTDQVQLWADSVYMVPPFLAYYGALQGGDEGTKLLQMAYDQIRLYRDALVDDGLWRHVIYGEWEDDTHWATGNGWATAGMLRVLQTLNRTEQAGDFASQQADLASWIRGTLDAVWEYQTSNGTLLNVVDDGTSFADSAGTALLASVTYRMAAFDGDTSLNRAANRALSLVESSMDEDGWLLNVVDPYTFSSRLADGEHSPEAQAFVLLLHSAWRDYAAQLKELNARRSW</sequence>
<dbReference type="eggNOG" id="ENOG502S3G7">
    <property type="taxonomic scope" value="Eukaryota"/>
</dbReference>